<evidence type="ECO:0000256" key="1">
    <source>
        <dbReference type="SAM" id="MobiDB-lite"/>
    </source>
</evidence>
<dbReference type="EMBL" id="RSCD01000038">
    <property type="protein sequence ID" value="RSH80074.1"/>
    <property type="molecule type" value="Genomic_DNA"/>
</dbReference>
<evidence type="ECO:0000313" key="2">
    <source>
        <dbReference type="EMBL" id="RSH80074.1"/>
    </source>
</evidence>
<reference evidence="2 3" key="1">
    <citation type="submission" date="2018-11" db="EMBL/GenBank/DDBJ databases">
        <title>Genome sequence of Saitozyma podzolica DSM 27192.</title>
        <authorList>
            <person name="Aliyu H."/>
            <person name="Gorte O."/>
            <person name="Ochsenreither K."/>
        </authorList>
    </citation>
    <scope>NUCLEOTIDE SEQUENCE [LARGE SCALE GENOMIC DNA]</scope>
    <source>
        <strain evidence="2 3">DSM 27192</strain>
    </source>
</reference>
<keyword evidence="3" id="KW-1185">Reference proteome</keyword>
<proteinExistence type="predicted"/>
<dbReference type="AlphaFoldDB" id="A0A427XMV0"/>
<name>A0A427XMV0_9TREE</name>
<feature type="region of interest" description="Disordered" evidence="1">
    <location>
        <begin position="350"/>
        <end position="479"/>
    </location>
</feature>
<feature type="compositionally biased region" description="Basic and acidic residues" evidence="1">
    <location>
        <begin position="378"/>
        <end position="396"/>
    </location>
</feature>
<feature type="region of interest" description="Disordered" evidence="1">
    <location>
        <begin position="207"/>
        <end position="238"/>
    </location>
</feature>
<dbReference type="Proteomes" id="UP000279259">
    <property type="component" value="Unassembled WGS sequence"/>
</dbReference>
<feature type="compositionally biased region" description="Polar residues" evidence="1">
    <location>
        <begin position="408"/>
        <end position="418"/>
    </location>
</feature>
<comment type="caution">
    <text evidence="2">The sequence shown here is derived from an EMBL/GenBank/DDBJ whole genome shotgun (WGS) entry which is preliminary data.</text>
</comment>
<gene>
    <name evidence="2" type="ORF">EHS25_007343</name>
</gene>
<dbReference type="OrthoDB" id="4454541at2759"/>
<organism evidence="2 3">
    <name type="scientific">Saitozyma podzolica</name>
    <dbReference type="NCBI Taxonomy" id="1890683"/>
    <lineage>
        <taxon>Eukaryota</taxon>
        <taxon>Fungi</taxon>
        <taxon>Dikarya</taxon>
        <taxon>Basidiomycota</taxon>
        <taxon>Agaricomycotina</taxon>
        <taxon>Tremellomycetes</taxon>
        <taxon>Tremellales</taxon>
        <taxon>Trimorphomycetaceae</taxon>
        <taxon>Saitozyma</taxon>
    </lineage>
</organism>
<feature type="compositionally biased region" description="Pro residues" evidence="1">
    <location>
        <begin position="462"/>
        <end position="474"/>
    </location>
</feature>
<sequence length="509" mass="55500">MSQNFGDEQSAAHCNVPSVHRTASLDASRHSPPSAVSIASDSENEETIESLGESFATGPWRSILFLPETAESATCSELAWGRGEAPGDQKREIDCSRCEIVAHLLRDRVELHVQLWGPPLFTSSDSVHDARKFLDHPLSIPSDSRLVLFLPLHRPFSIWPGRTSIPNLDAKSNRRMRMLTVGTKARTATTVCHGSRHRARGFQRLTIPRSSGPAKDEPHEGVFDHNERGGTVVPRDPPCDELRDSPGFRLHINALILGGGNEGGRTDDGDSAAWEAILGETEIWCVTPISWPGCRAEQARNELDQQSTSLNIAFVARFLIRMSTLIPEALTLSHVGKDVEQVAQLLTTETFKPQPVAAHSDSSDPPPDEDLPLPPPPFEKKIARRRESTRAIRESSPDSPSAPKRLNTGGSTVKSSMPPSRGPDPLLASPATDAGSASASSGSGGPRHIDFLNFSISRLPKPSAPTPMSSPRPSRPSRISVSRLELKPWWRSFGMTDEDRAVAVSWTIE</sequence>
<accession>A0A427XMV0</accession>
<evidence type="ECO:0000313" key="3">
    <source>
        <dbReference type="Proteomes" id="UP000279259"/>
    </source>
</evidence>
<feature type="region of interest" description="Disordered" evidence="1">
    <location>
        <begin position="22"/>
        <end position="51"/>
    </location>
</feature>
<protein>
    <submittedName>
        <fullName evidence="2">Uncharacterized protein</fullName>
    </submittedName>
</protein>
<feature type="compositionally biased region" description="Basic and acidic residues" evidence="1">
    <location>
        <begin position="214"/>
        <end position="228"/>
    </location>
</feature>